<comment type="caution">
    <text evidence="2">The sequence shown here is derived from an EMBL/GenBank/DDBJ whole genome shotgun (WGS) entry which is preliminary data.</text>
</comment>
<feature type="region of interest" description="Disordered" evidence="1">
    <location>
        <begin position="62"/>
        <end position="128"/>
    </location>
</feature>
<evidence type="ECO:0000256" key="1">
    <source>
        <dbReference type="SAM" id="MobiDB-lite"/>
    </source>
</evidence>
<feature type="compositionally biased region" description="Low complexity" evidence="1">
    <location>
        <begin position="69"/>
        <end position="79"/>
    </location>
</feature>
<dbReference type="EMBL" id="LQPY01000008">
    <property type="protein sequence ID" value="ORX07107.1"/>
    <property type="molecule type" value="Genomic_DNA"/>
</dbReference>
<proteinExistence type="predicted"/>
<reference evidence="2 3" key="1">
    <citation type="submission" date="2016-01" db="EMBL/GenBank/DDBJ databases">
        <title>The new phylogeny of the genus Mycobacterium.</title>
        <authorList>
            <person name="Tarcisio F."/>
            <person name="Conor M."/>
            <person name="Antonella G."/>
            <person name="Elisabetta G."/>
            <person name="Giulia F.S."/>
            <person name="Sara T."/>
            <person name="Anna F."/>
            <person name="Clotilde B."/>
            <person name="Roberto B."/>
            <person name="Veronica D.S."/>
            <person name="Fabio R."/>
            <person name="Monica P."/>
            <person name="Olivier J."/>
            <person name="Enrico T."/>
            <person name="Nicola S."/>
        </authorList>
    </citation>
    <scope>NUCLEOTIDE SEQUENCE [LARGE SCALE GENOMIC DNA]</scope>
    <source>
        <strain evidence="2 3">DSM 44626</strain>
    </source>
</reference>
<keyword evidence="3" id="KW-1185">Reference proteome</keyword>
<organism evidence="2 3">
    <name type="scientific">Mycobacterium triplex</name>
    <dbReference type="NCBI Taxonomy" id="47839"/>
    <lineage>
        <taxon>Bacteria</taxon>
        <taxon>Bacillati</taxon>
        <taxon>Actinomycetota</taxon>
        <taxon>Actinomycetes</taxon>
        <taxon>Mycobacteriales</taxon>
        <taxon>Mycobacteriaceae</taxon>
        <taxon>Mycobacterium</taxon>
        <taxon>Mycobacterium simiae complex</taxon>
    </lineage>
</organism>
<protein>
    <submittedName>
        <fullName evidence="2">Uncharacterized protein</fullName>
    </submittedName>
</protein>
<evidence type="ECO:0000313" key="3">
    <source>
        <dbReference type="Proteomes" id="UP000193710"/>
    </source>
</evidence>
<evidence type="ECO:0000313" key="2">
    <source>
        <dbReference type="EMBL" id="ORX07107.1"/>
    </source>
</evidence>
<accession>A0ABX3W8V8</accession>
<dbReference type="Proteomes" id="UP000193710">
    <property type="component" value="Unassembled WGS sequence"/>
</dbReference>
<name>A0ABX3W8V8_9MYCO</name>
<gene>
    <name evidence="2" type="ORF">AWC29_07290</name>
</gene>
<sequence>MRVAGHHFALTAGEKFAVTEPGEHIVAVPQRVHAVGPGQRSLTGSLGGRVPLPKSRGCILVGPHDFPRGRAPGPGHRAPPTFPIGGRRETRTNRTTCNFPPLYPQDRPHGTPRAPVSSISRVGAAKDF</sequence>